<proteinExistence type="predicted"/>
<evidence type="ECO:0000259" key="1">
    <source>
        <dbReference type="Pfam" id="PF14550"/>
    </source>
</evidence>
<reference evidence="2" key="1">
    <citation type="journal article" date="2014" name="Front. Microbiol.">
        <title>High frequency of phylogenetically diverse reductive dehalogenase-homologous genes in deep subseafloor sedimentary metagenomes.</title>
        <authorList>
            <person name="Kawai M."/>
            <person name="Futagami T."/>
            <person name="Toyoda A."/>
            <person name="Takaki Y."/>
            <person name="Nishi S."/>
            <person name="Hori S."/>
            <person name="Arai W."/>
            <person name="Tsubouchi T."/>
            <person name="Morono Y."/>
            <person name="Uchiyama I."/>
            <person name="Ito T."/>
            <person name="Fujiyama A."/>
            <person name="Inagaki F."/>
            <person name="Takami H."/>
        </authorList>
    </citation>
    <scope>NUCLEOTIDE SEQUENCE</scope>
    <source>
        <strain evidence="2">Expedition CK06-06</strain>
    </source>
</reference>
<dbReference type="EMBL" id="BARS01025146">
    <property type="protein sequence ID" value="GAG01069.1"/>
    <property type="molecule type" value="Genomic_DNA"/>
</dbReference>
<dbReference type="AlphaFoldDB" id="X0U5Q3"/>
<feature type="non-terminal residue" evidence="2">
    <location>
        <position position="1"/>
    </location>
</feature>
<protein>
    <recommendedName>
        <fullName evidence="1">Phage-like element PBSX protein XkdF domain-containing protein</fullName>
    </recommendedName>
</protein>
<evidence type="ECO:0000313" key="2">
    <source>
        <dbReference type="EMBL" id="GAG01069.1"/>
    </source>
</evidence>
<comment type="caution">
    <text evidence="2">The sequence shown here is derived from an EMBL/GenBank/DDBJ whole genome shotgun (WGS) entry which is preliminary data.</text>
</comment>
<feature type="domain" description="Phage-like element PBSX protein XkdF" evidence="1">
    <location>
        <begin position="9"/>
        <end position="135"/>
    </location>
</feature>
<dbReference type="Pfam" id="PF14550">
    <property type="entry name" value="Peptidase_S78_2"/>
    <property type="match status" value="1"/>
</dbReference>
<name>X0U5Q3_9ZZZZ</name>
<dbReference type="InterPro" id="IPR027924">
    <property type="entry name" value="XkdF"/>
</dbReference>
<organism evidence="2">
    <name type="scientific">marine sediment metagenome</name>
    <dbReference type="NCBI Taxonomy" id="412755"/>
    <lineage>
        <taxon>unclassified sequences</taxon>
        <taxon>metagenomes</taxon>
        <taxon>ecological metagenomes</taxon>
    </lineage>
</organism>
<accession>X0U5Q3</accession>
<sequence length="255" mass="29503">SFDHIELEPEHIVEMIVLEPEEIDRHNHILSASEIEEGKALWESLSRTIGIQHRNKLGELYNLEDFDPEGSTWRNNYNQDFEILSSIITNQDTVIEGERVKQGSWILSLNCLNDSIWQKIHEEQSLTGASVGALGIVDKVNGYSRIYNLIPFEVSLVNRAASGRIFLRKEFEEIIGKYPNEFSCRLKPPTYSDYTRGTRTSQGREYSIIFGRNEEGNLEQQAFRYPLDKGWTKANSQAHCKRHSGQFHDIKREEE</sequence>
<gene>
    <name evidence="2" type="ORF">S01H1_39788</name>
</gene>